<keyword evidence="5" id="KW-0611">Plant defense</keyword>
<evidence type="ECO:0000256" key="8">
    <source>
        <dbReference type="SAM" id="MobiDB-lite"/>
    </source>
</evidence>
<dbReference type="FunFam" id="1.10.510.10:FF:000258">
    <property type="entry name" value="Probable serine/threonine-protein kinase PBL8"/>
    <property type="match status" value="1"/>
</dbReference>
<evidence type="ECO:0000256" key="5">
    <source>
        <dbReference type="ARBA" id="ARBA00022821"/>
    </source>
</evidence>
<evidence type="ECO:0000259" key="9">
    <source>
        <dbReference type="PROSITE" id="PS50011"/>
    </source>
</evidence>
<reference evidence="10" key="1">
    <citation type="submission" date="2021-01" db="EMBL/GenBank/DDBJ databases">
        <title>Adiantum capillus-veneris genome.</title>
        <authorList>
            <person name="Fang Y."/>
            <person name="Liao Q."/>
        </authorList>
    </citation>
    <scope>NUCLEOTIDE SEQUENCE</scope>
    <source>
        <strain evidence="10">H3</strain>
        <tissue evidence="10">Leaf</tissue>
    </source>
</reference>
<dbReference type="CDD" id="cd14066">
    <property type="entry name" value="STKc_IRAK"/>
    <property type="match status" value="1"/>
</dbReference>
<comment type="caution">
    <text evidence="10">The sequence shown here is derived from an EMBL/GenBank/DDBJ whole genome shotgun (WGS) entry which is preliminary data.</text>
</comment>
<evidence type="ECO:0000313" key="10">
    <source>
        <dbReference type="EMBL" id="KAI5060222.1"/>
    </source>
</evidence>
<keyword evidence="2" id="KW-0418">Kinase</keyword>
<evidence type="ECO:0000256" key="3">
    <source>
        <dbReference type="ARBA" id="ARBA00022679"/>
    </source>
</evidence>
<evidence type="ECO:0000256" key="4">
    <source>
        <dbReference type="ARBA" id="ARBA00022741"/>
    </source>
</evidence>
<organism evidence="10 11">
    <name type="scientific">Adiantum capillus-veneris</name>
    <name type="common">Maidenhair fern</name>
    <dbReference type="NCBI Taxonomy" id="13818"/>
    <lineage>
        <taxon>Eukaryota</taxon>
        <taxon>Viridiplantae</taxon>
        <taxon>Streptophyta</taxon>
        <taxon>Embryophyta</taxon>
        <taxon>Tracheophyta</taxon>
        <taxon>Polypodiopsida</taxon>
        <taxon>Polypodiidae</taxon>
        <taxon>Polypodiales</taxon>
        <taxon>Pteridineae</taxon>
        <taxon>Pteridaceae</taxon>
        <taxon>Vittarioideae</taxon>
        <taxon>Adiantum</taxon>
    </lineage>
</organism>
<dbReference type="PROSITE" id="PS00107">
    <property type="entry name" value="PROTEIN_KINASE_ATP"/>
    <property type="match status" value="1"/>
</dbReference>
<dbReference type="InterPro" id="IPR011009">
    <property type="entry name" value="Kinase-like_dom_sf"/>
</dbReference>
<dbReference type="GO" id="GO:0004674">
    <property type="term" value="F:protein serine/threonine kinase activity"/>
    <property type="evidence" value="ECO:0007669"/>
    <property type="project" value="UniProtKB-KW"/>
</dbReference>
<dbReference type="GO" id="GO:0006952">
    <property type="term" value="P:defense response"/>
    <property type="evidence" value="ECO:0007669"/>
    <property type="project" value="UniProtKB-KW"/>
</dbReference>
<dbReference type="SUPFAM" id="SSF56112">
    <property type="entry name" value="Protein kinase-like (PK-like)"/>
    <property type="match status" value="1"/>
</dbReference>
<sequence>MGKGQGPPNHSKRSDGTGASCLPSFTCAFLGWPSSKVGSLATPGSSSDDSSKDALKLEPPATPRTEKEVLSSSPLRKFSFIDLKSATRNFRPDSLLGEGGFGYVFKGWVEENGTAPVKPGTGLVVAVKILNPNGLQGHKEWLAEVHYLGEVQHKHLVKLVGYCIEGDQRLLVYEFMQRGSLENHLFRRGATPLSWTTRMKIAWGAAKGLAYLHNRKKPIIFRDFKTSNILLDLDFNAKLSDFGLARDGPQGDKTHVSTRVLGTYGYAAPEYVMTGHLTAWSDIYSFGVVLLEILTGKRSMDKTRPSGQHNLVEWTRPYLNDKKKLVWLVDPRLNGEYSAKGFQKAARLAARCLCRDPKARPAMEEVLNILSPLRYPDEKSGFPISAPPGDAKSRASIPKANSSGYNSHSAGLHPTGVYNIVRYLWPRMLLLMRCLEENKSPGFLGCHLSIGKKSNRQQAIHKKSRAIVRARQLGSCFIDQATLAYVYTLRGASWWDGATF</sequence>
<dbReference type="InterPro" id="IPR001245">
    <property type="entry name" value="Ser-Thr/Tyr_kinase_cat_dom"/>
</dbReference>
<dbReference type="InterPro" id="IPR000719">
    <property type="entry name" value="Prot_kinase_dom"/>
</dbReference>
<accession>A0A9D4U313</accession>
<dbReference type="PANTHER" id="PTHR45621">
    <property type="entry name" value="OS01G0588500 PROTEIN-RELATED"/>
    <property type="match status" value="1"/>
</dbReference>
<dbReference type="Gene3D" id="3.30.200.20">
    <property type="entry name" value="Phosphorylase Kinase, domain 1"/>
    <property type="match status" value="1"/>
</dbReference>
<dbReference type="EMBL" id="JABFUD020000024">
    <property type="protein sequence ID" value="KAI5060222.1"/>
    <property type="molecule type" value="Genomic_DNA"/>
</dbReference>
<dbReference type="FunFam" id="3.30.200.20:FF:000228">
    <property type="entry name" value="Serine/threonine-protein kinase BIK1"/>
    <property type="match status" value="1"/>
</dbReference>
<feature type="binding site" evidence="7">
    <location>
        <position position="128"/>
    </location>
    <ligand>
        <name>ATP</name>
        <dbReference type="ChEBI" id="CHEBI:30616"/>
    </ligand>
</feature>
<feature type="region of interest" description="Disordered" evidence="8">
    <location>
        <begin position="37"/>
        <end position="69"/>
    </location>
</feature>
<dbReference type="Proteomes" id="UP000886520">
    <property type="component" value="Chromosome 24"/>
</dbReference>
<keyword evidence="11" id="KW-1185">Reference proteome</keyword>
<name>A0A9D4U313_ADICA</name>
<dbReference type="AlphaFoldDB" id="A0A9D4U313"/>
<dbReference type="Gene3D" id="1.10.510.10">
    <property type="entry name" value="Transferase(Phosphotransferase) domain 1"/>
    <property type="match status" value="1"/>
</dbReference>
<evidence type="ECO:0000256" key="7">
    <source>
        <dbReference type="PROSITE-ProRule" id="PRU10141"/>
    </source>
</evidence>
<protein>
    <recommendedName>
        <fullName evidence="1">non-specific serine/threonine protein kinase</fullName>
        <ecNumber evidence="1">2.7.11.1</ecNumber>
    </recommendedName>
</protein>
<evidence type="ECO:0000313" key="11">
    <source>
        <dbReference type="Proteomes" id="UP000886520"/>
    </source>
</evidence>
<feature type="domain" description="Protein kinase" evidence="9">
    <location>
        <begin position="90"/>
        <end position="374"/>
    </location>
</feature>
<dbReference type="InterPro" id="IPR017441">
    <property type="entry name" value="Protein_kinase_ATP_BS"/>
</dbReference>
<keyword evidence="6 7" id="KW-0067">ATP-binding</keyword>
<dbReference type="PROSITE" id="PS50011">
    <property type="entry name" value="PROTEIN_KINASE_DOM"/>
    <property type="match status" value="1"/>
</dbReference>
<keyword evidence="2" id="KW-0723">Serine/threonine-protein kinase</keyword>
<evidence type="ECO:0000256" key="6">
    <source>
        <dbReference type="ARBA" id="ARBA00022840"/>
    </source>
</evidence>
<gene>
    <name evidence="10" type="ORF">GOP47_0024642</name>
</gene>
<dbReference type="Pfam" id="PF07714">
    <property type="entry name" value="PK_Tyr_Ser-Thr"/>
    <property type="match status" value="1"/>
</dbReference>
<dbReference type="InterPro" id="IPR050823">
    <property type="entry name" value="Plant_Ser_Thr_Prot_Kinase"/>
</dbReference>
<keyword evidence="3" id="KW-0808">Transferase</keyword>
<keyword evidence="4 7" id="KW-0547">Nucleotide-binding</keyword>
<proteinExistence type="predicted"/>
<dbReference type="GO" id="GO:0005524">
    <property type="term" value="F:ATP binding"/>
    <property type="evidence" value="ECO:0007669"/>
    <property type="project" value="UniProtKB-UniRule"/>
</dbReference>
<feature type="region of interest" description="Disordered" evidence="8">
    <location>
        <begin position="381"/>
        <end position="405"/>
    </location>
</feature>
<evidence type="ECO:0000256" key="2">
    <source>
        <dbReference type="ARBA" id="ARBA00022527"/>
    </source>
</evidence>
<dbReference type="OrthoDB" id="4062651at2759"/>
<dbReference type="EC" id="2.7.11.1" evidence="1"/>
<evidence type="ECO:0000256" key="1">
    <source>
        <dbReference type="ARBA" id="ARBA00012513"/>
    </source>
</evidence>